<dbReference type="InterPro" id="IPR013078">
    <property type="entry name" value="His_Pase_superF_clade-1"/>
</dbReference>
<evidence type="ECO:0000313" key="3">
    <source>
        <dbReference type="Proteomes" id="UP000236745"/>
    </source>
</evidence>
<reference evidence="2 3" key="1">
    <citation type="submission" date="2016-10" db="EMBL/GenBank/DDBJ databases">
        <authorList>
            <person name="de Groot N.N."/>
        </authorList>
    </citation>
    <scope>NUCLEOTIDE SEQUENCE [LARGE SCALE GENOMIC DNA]</scope>
    <source>
        <strain evidence="2 3">DSM 22012</strain>
    </source>
</reference>
<dbReference type="Gene3D" id="3.40.50.1240">
    <property type="entry name" value="Phosphoglycerate mutase-like"/>
    <property type="match status" value="1"/>
</dbReference>
<dbReference type="RefSeq" id="WP_104001649.1">
    <property type="nucleotide sequence ID" value="NZ_FNVQ01000001.1"/>
</dbReference>
<protein>
    <submittedName>
        <fullName evidence="2">2,3-bisphosphoglycerate-dependent phosphoglycerate mutase</fullName>
    </submittedName>
</protein>
<dbReference type="Proteomes" id="UP000236745">
    <property type="component" value="Unassembled WGS sequence"/>
</dbReference>
<keyword evidence="3" id="KW-1185">Reference proteome</keyword>
<dbReference type="Pfam" id="PF00300">
    <property type="entry name" value="His_Phos_1"/>
    <property type="match status" value="1"/>
</dbReference>
<dbReference type="InterPro" id="IPR029033">
    <property type="entry name" value="His_PPase_superfam"/>
</dbReference>
<keyword evidence="1" id="KW-0378">Hydrolase</keyword>
<evidence type="ECO:0000256" key="1">
    <source>
        <dbReference type="ARBA" id="ARBA00022801"/>
    </source>
</evidence>
<name>A0A1H5VB16_9GAMM</name>
<dbReference type="SUPFAM" id="SSF53254">
    <property type="entry name" value="Phosphoglycerate mutase-like"/>
    <property type="match status" value="1"/>
</dbReference>
<dbReference type="CDD" id="cd07067">
    <property type="entry name" value="HP_PGM_like"/>
    <property type="match status" value="1"/>
</dbReference>
<dbReference type="PANTHER" id="PTHR20935">
    <property type="entry name" value="PHOSPHOGLYCERATE MUTASE-RELATED"/>
    <property type="match status" value="1"/>
</dbReference>
<accession>A0A1H5VB16</accession>
<proteinExistence type="predicted"/>
<dbReference type="PANTHER" id="PTHR20935:SF0">
    <property type="entry name" value="SERINE_THREONINE-PROTEIN PHOSPHATASE PGAM5, MITOCHONDRIAL"/>
    <property type="match status" value="1"/>
</dbReference>
<dbReference type="EMBL" id="FNVQ01000001">
    <property type="protein sequence ID" value="SEF84572.1"/>
    <property type="molecule type" value="Genomic_DNA"/>
</dbReference>
<sequence length="233" mass="26234">MARLIAALIRHGDYHQLPNTPSAHQPFPLTERGFEQADLAAANMARVLAEQGWVPDYRVDSSRLLRAWQTAERFCAALEPMFERTPEQQGHSALAERGVGSAANLTVAQIESILQQDPRFDAPPADWKSNSHYRLPLQGAESLMDAGERVAQHIELQMLMMEPSDTDRVRLFVGHGAAFRHAAHRLGVLEFEQIAALSMYHAEPVYIEMLEGGRWRHVAGDWKVRGKRESYAD</sequence>
<evidence type="ECO:0000313" key="2">
    <source>
        <dbReference type="EMBL" id="SEF84572.1"/>
    </source>
</evidence>
<dbReference type="OrthoDB" id="9781415at2"/>
<gene>
    <name evidence="2" type="ORF">SAMN05444390_101681</name>
</gene>
<dbReference type="AlphaFoldDB" id="A0A1H5VB16"/>
<dbReference type="SMART" id="SM00855">
    <property type="entry name" value="PGAM"/>
    <property type="match status" value="1"/>
</dbReference>
<dbReference type="GO" id="GO:0016787">
    <property type="term" value="F:hydrolase activity"/>
    <property type="evidence" value="ECO:0007669"/>
    <property type="project" value="UniProtKB-KW"/>
</dbReference>
<dbReference type="InterPro" id="IPR051021">
    <property type="entry name" value="Mito_Ser/Thr_phosphatase"/>
</dbReference>
<organism evidence="2 3">
    <name type="scientific">Marinobacterium lutimaris</name>
    <dbReference type="NCBI Taxonomy" id="568106"/>
    <lineage>
        <taxon>Bacteria</taxon>
        <taxon>Pseudomonadati</taxon>
        <taxon>Pseudomonadota</taxon>
        <taxon>Gammaproteobacteria</taxon>
        <taxon>Oceanospirillales</taxon>
        <taxon>Oceanospirillaceae</taxon>
        <taxon>Marinobacterium</taxon>
    </lineage>
</organism>